<dbReference type="GO" id="GO:0010971">
    <property type="term" value="P:positive regulation of G2/M transition of mitotic cell cycle"/>
    <property type="evidence" value="ECO:0007669"/>
    <property type="project" value="TreeGrafter"/>
</dbReference>
<keyword evidence="6 10" id="KW-0904">Protein phosphatase</keyword>
<keyword evidence="5 10" id="KW-0378">Hydrolase</keyword>
<dbReference type="InParanoid" id="A0A1Y2APB2"/>
<dbReference type="InterPro" id="IPR036873">
    <property type="entry name" value="Rhodanese-like_dom_sf"/>
</dbReference>
<comment type="caution">
    <text evidence="13">The sequence shown here is derived from an EMBL/GenBank/DDBJ whole genome shotgun (WGS) entry which is preliminary data.</text>
</comment>
<name>A0A1Y2APB2_9TREE</name>
<dbReference type="Proteomes" id="UP000193986">
    <property type="component" value="Unassembled WGS sequence"/>
</dbReference>
<feature type="region of interest" description="Disordered" evidence="11">
    <location>
        <begin position="688"/>
        <end position="711"/>
    </location>
</feature>
<dbReference type="PRINTS" id="PR00716">
    <property type="entry name" value="MPIPHPHTASE"/>
</dbReference>
<evidence type="ECO:0000256" key="10">
    <source>
        <dbReference type="RuleBase" id="RU368028"/>
    </source>
</evidence>
<evidence type="ECO:0000313" key="13">
    <source>
        <dbReference type="EMBL" id="ORY24381.1"/>
    </source>
</evidence>
<organism evidence="13 14">
    <name type="scientific">Naematelia encephala</name>
    <dbReference type="NCBI Taxonomy" id="71784"/>
    <lineage>
        <taxon>Eukaryota</taxon>
        <taxon>Fungi</taxon>
        <taxon>Dikarya</taxon>
        <taxon>Basidiomycota</taxon>
        <taxon>Agaricomycotina</taxon>
        <taxon>Tremellomycetes</taxon>
        <taxon>Tremellales</taxon>
        <taxon>Naemateliaceae</taxon>
        <taxon>Naematelia</taxon>
    </lineage>
</organism>
<feature type="region of interest" description="Disordered" evidence="11">
    <location>
        <begin position="86"/>
        <end position="114"/>
    </location>
</feature>
<evidence type="ECO:0000256" key="9">
    <source>
        <dbReference type="ARBA" id="ARBA00067190"/>
    </source>
</evidence>
<feature type="compositionally biased region" description="Polar residues" evidence="11">
    <location>
        <begin position="53"/>
        <end position="69"/>
    </location>
</feature>
<comment type="similarity">
    <text evidence="1 10">Belongs to the MPI phosphatase family.</text>
</comment>
<dbReference type="GO" id="GO:0051301">
    <property type="term" value="P:cell division"/>
    <property type="evidence" value="ECO:0007669"/>
    <property type="project" value="UniProtKB-UniRule"/>
</dbReference>
<dbReference type="STRING" id="71784.A0A1Y2APB2"/>
<dbReference type="GO" id="GO:0004725">
    <property type="term" value="F:protein tyrosine phosphatase activity"/>
    <property type="evidence" value="ECO:0007669"/>
    <property type="project" value="UniProtKB-UniRule"/>
</dbReference>
<comment type="function">
    <text evidence="10">Tyrosine protein phosphatase which functions as a dosage-dependent inducer of mitotic progression.</text>
</comment>
<feature type="compositionally biased region" description="Low complexity" evidence="11">
    <location>
        <begin position="266"/>
        <end position="277"/>
    </location>
</feature>
<keyword evidence="14" id="KW-1185">Reference proteome</keyword>
<dbReference type="InterPro" id="IPR000751">
    <property type="entry name" value="MPI_Phosphatase"/>
</dbReference>
<protein>
    <recommendedName>
        <fullName evidence="9 10">M-phase inducer phosphatase</fullName>
        <ecNumber evidence="2 10">3.1.3.48</ecNumber>
    </recommendedName>
</protein>
<comment type="catalytic activity">
    <reaction evidence="8 10">
        <text>O-phospho-L-tyrosyl-[protein] + H2O = L-tyrosyl-[protein] + phosphate</text>
        <dbReference type="Rhea" id="RHEA:10684"/>
        <dbReference type="Rhea" id="RHEA-COMP:10136"/>
        <dbReference type="Rhea" id="RHEA-COMP:20101"/>
        <dbReference type="ChEBI" id="CHEBI:15377"/>
        <dbReference type="ChEBI" id="CHEBI:43474"/>
        <dbReference type="ChEBI" id="CHEBI:46858"/>
        <dbReference type="ChEBI" id="CHEBI:61978"/>
        <dbReference type="EC" id="3.1.3.48"/>
    </reaction>
</comment>
<gene>
    <name evidence="13" type="ORF">BCR39DRAFT_323623</name>
</gene>
<dbReference type="SMART" id="SM00450">
    <property type="entry name" value="RHOD"/>
    <property type="match status" value="1"/>
</dbReference>
<dbReference type="FunFam" id="3.40.250.10:FF:000021">
    <property type="entry name" value="M-phase inducer phosphatase cdc-25.2"/>
    <property type="match status" value="1"/>
</dbReference>
<feature type="domain" description="Rhodanese" evidence="12">
    <location>
        <begin position="495"/>
        <end position="619"/>
    </location>
</feature>
<evidence type="ECO:0000256" key="1">
    <source>
        <dbReference type="ARBA" id="ARBA00011065"/>
    </source>
</evidence>
<dbReference type="PROSITE" id="PS50206">
    <property type="entry name" value="RHODANESE_3"/>
    <property type="match status" value="1"/>
</dbReference>
<dbReference type="EC" id="3.1.3.48" evidence="2 10"/>
<dbReference type="GO" id="GO:0005737">
    <property type="term" value="C:cytoplasm"/>
    <property type="evidence" value="ECO:0007669"/>
    <property type="project" value="TreeGrafter"/>
</dbReference>
<dbReference type="Gene3D" id="3.40.250.10">
    <property type="entry name" value="Rhodanese-like domain"/>
    <property type="match status" value="1"/>
</dbReference>
<feature type="region of interest" description="Disordered" evidence="11">
    <location>
        <begin position="260"/>
        <end position="285"/>
    </location>
</feature>
<keyword evidence="4 10" id="KW-0498">Mitosis</keyword>
<reference evidence="13 14" key="1">
    <citation type="submission" date="2016-07" db="EMBL/GenBank/DDBJ databases">
        <title>Pervasive Adenine N6-methylation of Active Genes in Fungi.</title>
        <authorList>
            <consortium name="DOE Joint Genome Institute"/>
            <person name="Mondo S.J."/>
            <person name="Dannebaum R.O."/>
            <person name="Kuo R.C."/>
            <person name="Labutti K."/>
            <person name="Haridas S."/>
            <person name="Kuo A."/>
            <person name="Salamov A."/>
            <person name="Ahrendt S.R."/>
            <person name="Lipzen A."/>
            <person name="Sullivan W."/>
            <person name="Andreopoulos W.B."/>
            <person name="Clum A."/>
            <person name="Lindquist E."/>
            <person name="Daum C."/>
            <person name="Ramamoorthy G.K."/>
            <person name="Gryganskyi A."/>
            <person name="Culley D."/>
            <person name="Magnuson J.K."/>
            <person name="James T.Y."/>
            <person name="O'Malley M.A."/>
            <person name="Stajich J.E."/>
            <person name="Spatafora J.W."/>
            <person name="Visel A."/>
            <person name="Grigoriev I.V."/>
        </authorList>
    </citation>
    <scope>NUCLEOTIDE SEQUENCE [LARGE SCALE GENOMIC DNA]</scope>
    <source>
        <strain evidence="13 14">68-887.2</strain>
    </source>
</reference>
<feature type="region of interest" description="Disordered" evidence="11">
    <location>
        <begin position="190"/>
        <end position="235"/>
    </location>
</feature>
<feature type="region of interest" description="Disordered" evidence="11">
    <location>
        <begin position="425"/>
        <end position="456"/>
    </location>
</feature>
<feature type="region of interest" description="Disordered" evidence="11">
    <location>
        <begin position="297"/>
        <end position="333"/>
    </location>
</feature>
<dbReference type="PANTHER" id="PTHR10828:SF17">
    <property type="entry name" value="PROTEIN-TYROSINE-PHOSPHATASE"/>
    <property type="match status" value="1"/>
</dbReference>
<dbReference type="GO" id="GO:0005634">
    <property type="term" value="C:nucleus"/>
    <property type="evidence" value="ECO:0007669"/>
    <property type="project" value="TreeGrafter"/>
</dbReference>
<dbReference type="Pfam" id="PF00581">
    <property type="entry name" value="Rhodanese"/>
    <property type="match status" value="1"/>
</dbReference>
<evidence type="ECO:0000259" key="12">
    <source>
        <dbReference type="PROSITE" id="PS50206"/>
    </source>
</evidence>
<accession>A0A1Y2APB2</accession>
<keyword evidence="3 10" id="KW-0132">Cell division</keyword>
<evidence type="ECO:0000256" key="4">
    <source>
        <dbReference type="ARBA" id="ARBA00022776"/>
    </source>
</evidence>
<feature type="region of interest" description="Disordered" evidence="11">
    <location>
        <begin position="377"/>
        <end position="401"/>
    </location>
</feature>
<dbReference type="GO" id="GO:0110032">
    <property type="term" value="P:positive regulation of G2/MI transition of meiotic cell cycle"/>
    <property type="evidence" value="ECO:0007669"/>
    <property type="project" value="TreeGrafter"/>
</dbReference>
<dbReference type="AlphaFoldDB" id="A0A1Y2APB2"/>
<proteinExistence type="inferred from homology"/>
<keyword evidence="7 10" id="KW-0131">Cell cycle</keyword>
<evidence type="ECO:0000313" key="14">
    <source>
        <dbReference type="Proteomes" id="UP000193986"/>
    </source>
</evidence>
<dbReference type="OrthoDB" id="26523at2759"/>
<evidence type="ECO:0000256" key="6">
    <source>
        <dbReference type="ARBA" id="ARBA00022912"/>
    </source>
</evidence>
<dbReference type="SUPFAM" id="SSF52821">
    <property type="entry name" value="Rhodanese/Cell cycle control phosphatase"/>
    <property type="match status" value="1"/>
</dbReference>
<evidence type="ECO:0000256" key="8">
    <source>
        <dbReference type="ARBA" id="ARBA00051722"/>
    </source>
</evidence>
<feature type="compositionally biased region" description="Polar residues" evidence="11">
    <location>
        <begin position="1"/>
        <end position="27"/>
    </location>
</feature>
<dbReference type="PANTHER" id="PTHR10828">
    <property type="entry name" value="M-PHASE INDUCER PHOSPHATASE DUAL SPECIFICITY PHOSPHATASE CDC25"/>
    <property type="match status" value="1"/>
</dbReference>
<dbReference type="InterPro" id="IPR001763">
    <property type="entry name" value="Rhodanese-like_dom"/>
</dbReference>
<evidence type="ECO:0000256" key="11">
    <source>
        <dbReference type="SAM" id="MobiDB-lite"/>
    </source>
</evidence>
<feature type="region of interest" description="Disordered" evidence="11">
    <location>
        <begin position="1"/>
        <end position="69"/>
    </location>
</feature>
<evidence type="ECO:0000256" key="7">
    <source>
        <dbReference type="ARBA" id="ARBA00023306"/>
    </source>
</evidence>
<evidence type="ECO:0000256" key="2">
    <source>
        <dbReference type="ARBA" id="ARBA00013064"/>
    </source>
</evidence>
<evidence type="ECO:0000256" key="3">
    <source>
        <dbReference type="ARBA" id="ARBA00022618"/>
    </source>
</evidence>
<sequence length="763" mass="81482">MDCFSSSPLVESFPTSRFLSPTPSPTRTEVDLPIEVDQSFNSSMSLGGHDSPSALSPSPSTGTGFLISPSPSLTGDFLSPTPAFAYKPRRPDPVPIQSRSPLSFKTAARDASTTLGSKRTFGRELSNNAMQRLPGPITTKAAKGMMLPPAVPDVKSTKPKLGVSMQWSSSNEDIAPPRLCFQPAFTRRETEPILISPRPSKAESDDLSMDVDSPQMPFPGPSPIQRSPAFAGSSSYSGSPGLGSYFCNSPAAPPAVLPSKRRSLISGSPGSPGSSPSAKRTSLGLGRNVEKTASSSAMLFGGGRPNAVGSRRPQPYKRPPLMAAPGLENTSGRSTSAISAYPILYGAPKQTLGQAGTFPRAATAPMRRAFSVCDQGSMPPPEMEEDESEFEASPSVGGPHAEYARRHGKQFVPRVDGSPGFKAARSSIAVTGQGAASPTGKGKKPSPYGPGGLPGFGDNEMDGKILPCHKVKEDGLVRITVDTLDNLISGKYDDKVRRYHILDCRFDYEYTGGHVDGAINVRSMESLDELLLSEKMGVHANGNPLPTPSRSGELEDGEQVVLVFHCEFSAKRAPTFAKHLRSRDRSLNGHLYPKIYYPEVYILEGGYSGFYSARPHRCDPQGYTPMDDPRHFDRRDSDLHDFRKFSRTRSFTYGETQPPPPRAALPCPPLAFAAASAAVGRRHGPTIAEEDHEHDSSSPSHGADTSAEMDASPCARVVSTGGMLAAMNAGGGLQPPIFGSAKTRQFGRMGMTRVQSYAGTTIR</sequence>
<dbReference type="GO" id="GO:0000086">
    <property type="term" value="P:G2/M transition of mitotic cell cycle"/>
    <property type="evidence" value="ECO:0007669"/>
    <property type="project" value="TreeGrafter"/>
</dbReference>
<evidence type="ECO:0000256" key="5">
    <source>
        <dbReference type="ARBA" id="ARBA00022801"/>
    </source>
</evidence>
<dbReference type="CDD" id="cd01530">
    <property type="entry name" value="Cdc25"/>
    <property type="match status" value="1"/>
</dbReference>
<dbReference type="EMBL" id="MCFC01000068">
    <property type="protein sequence ID" value="ORY24381.1"/>
    <property type="molecule type" value="Genomic_DNA"/>
</dbReference>